<evidence type="ECO:0000256" key="4">
    <source>
        <dbReference type="ARBA" id="ARBA00022737"/>
    </source>
</evidence>
<feature type="domain" description="4Fe-4S ferredoxin-type" evidence="9">
    <location>
        <begin position="362"/>
        <end position="390"/>
    </location>
</feature>
<dbReference type="InterPro" id="IPR011538">
    <property type="entry name" value="Nuo51_FMN-bd"/>
</dbReference>
<dbReference type="NCBIfam" id="TIGR01945">
    <property type="entry name" value="rnfC"/>
    <property type="match status" value="1"/>
</dbReference>
<dbReference type="GO" id="GO:0046872">
    <property type="term" value="F:metal ion binding"/>
    <property type="evidence" value="ECO:0007669"/>
    <property type="project" value="UniProtKB-KW"/>
</dbReference>
<dbReference type="Gene3D" id="3.40.50.11540">
    <property type="entry name" value="NADH-ubiquinone oxidoreductase 51kDa subunit"/>
    <property type="match status" value="1"/>
</dbReference>
<keyword evidence="7" id="KW-0411">Iron-sulfur</keyword>
<evidence type="ECO:0000256" key="8">
    <source>
        <dbReference type="SAM" id="MobiDB-lite"/>
    </source>
</evidence>
<keyword evidence="4" id="KW-0677">Repeat</keyword>
<dbReference type="InterPro" id="IPR017900">
    <property type="entry name" value="4Fe4S_Fe_S_CS"/>
</dbReference>
<dbReference type="AlphaFoldDB" id="A0A3B1BZQ4"/>
<dbReference type="PROSITE" id="PS00198">
    <property type="entry name" value="4FE4S_FER_1"/>
    <property type="match status" value="1"/>
</dbReference>
<sequence>MNPFRRLTNSFDHGVHPSHHKERTEGLPIQRLPFGRRFVIPLGQHIGAPAEPVVQVGDSVKRGQMIAEPVGFISVALHSPVTGKVSGIGPNRHVDGTFQQAIEIEADPYDTQQMESAPIEWESLSVDDFAKEVQQAGIVGLGGAAFPCHVKYALPEEVQTKHLLINGAECEPYLTNDHRVMLERPETLLAGAEMVRQKLGAEEIVIGVEKNKPDAIAALQNQIKPGQPVRIMPLEVKYPQGAEKMLIKSVFGIEVPAGKLPKDVRVAVNNVATIVAIADYFQTGMPLIERVVTVSGPGVSYPANVIVPLGTSIREVLEFAGGLKEETRQVILGGPMMGASIADLDAPMLKGSSGVLALTEKETGRPEEHNCIRCGRCVEACPYFLNPARFARLAKSRMFEAMAENYNLMDCVECGCCTYSCPSGIPIVQHIRTAKNHLRTKPQVKEA</sequence>
<dbReference type="GO" id="GO:0051539">
    <property type="term" value="F:4 iron, 4 sulfur cluster binding"/>
    <property type="evidence" value="ECO:0007669"/>
    <property type="project" value="UniProtKB-KW"/>
</dbReference>
<accession>A0A3B1BZQ4</accession>
<dbReference type="InterPro" id="IPR017896">
    <property type="entry name" value="4Fe4S_Fe-S-bd"/>
</dbReference>
<dbReference type="EMBL" id="UOFX01000063">
    <property type="protein sequence ID" value="VAX10127.1"/>
    <property type="molecule type" value="Genomic_DNA"/>
</dbReference>
<dbReference type="PANTHER" id="PTHR43034">
    <property type="entry name" value="ION-TRANSLOCATING OXIDOREDUCTASE COMPLEX SUBUNIT C"/>
    <property type="match status" value="1"/>
</dbReference>
<name>A0A3B1BZQ4_9ZZZZ</name>
<dbReference type="GO" id="GO:0016020">
    <property type="term" value="C:membrane"/>
    <property type="evidence" value="ECO:0007669"/>
    <property type="project" value="InterPro"/>
</dbReference>
<dbReference type="Pfam" id="PF10531">
    <property type="entry name" value="SLBB"/>
    <property type="match status" value="1"/>
</dbReference>
<gene>
    <name evidence="10" type="ORF">MNBD_GAMMA26-1308</name>
</gene>
<keyword evidence="5" id="KW-0249">Electron transport</keyword>
<dbReference type="InterPro" id="IPR037225">
    <property type="entry name" value="Nuo51_FMN-bd_sf"/>
</dbReference>
<protein>
    <submittedName>
        <fullName evidence="10">Electron transport complex protein RnfC</fullName>
    </submittedName>
</protein>
<evidence type="ECO:0000256" key="5">
    <source>
        <dbReference type="ARBA" id="ARBA00022982"/>
    </source>
</evidence>
<dbReference type="SUPFAM" id="SSF142019">
    <property type="entry name" value="Nqo1 FMN-binding domain-like"/>
    <property type="match status" value="1"/>
</dbReference>
<dbReference type="Gene3D" id="3.10.20.600">
    <property type="match status" value="1"/>
</dbReference>
<dbReference type="PROSITE" id="PS51379">
    <property type="entry name" value="4FE4S_FER_2"/>
    <property type="match status" value="2"/>
</dbReference>
<dbReference type="Pfam" id="PF13183">
    <property type="entry name" value="Fer4_8"/>
    <property type="match status" value="1"/>
</dbReference>
<dbReference type="PANTHER" id="PTHR43034:SF2">
    <property type="entry name" value="ION-TRANSLOCATING OXIDOREDUCTASE COMPLEX SUBUNIT C"/>
    <property type="match status" value="1"/>
</dbReference>
<evidence type="ECO:0000256" key="7">
    <source>
        <dbReference type="ARBA" id="ARBA00023014"/>
    </source>
</evidence>
<dbReference type="GO" id="GO:0009055">
    <property type="term" value="F:electron transfer activity"/>
    <property type="evidence" value="ECO:0007669"/>
    <property type="project" value="InterPro"/>
</dbReference>
<evidence type="ECO:0000256" key="2">
    <source>
        <dbReference type="ARBA" id="ARBA00022485"/>
    </source>
</evidence>
<reference evidence="10" key="1">
    <citation type="submission" date="2018-06" db="EMBL/GenBank/DDBJ databases">
        <authorList>
            <person name="Zhirakovskaya E."/>
        </authorList>
    </citation>
    <scope>NUCLEOTIDE SEQUENCE</scope>
</reference>
<evidence type="ECO:0000256" key="1">
    <source>
        <dbReference type="ARBA" id="ARBA00022448"/>
    </source>
</evidence>
<dbReference type="InterPro" id="IPR026902">
    <property type="entry name" value="RnfC_N"/>
</dbReference>
<keyword evidence="2" id="KW-0004">4Fe-4S</keyword>
<feature type="domain" description="4Fe-4S ferredoxin-type" evidence="9">
    <location>
        <begin position="402"/>
        <end position="431"/>
    </location>
</feature>
<dbReference type="InterPro" id="IPR009051">
    <property type="entry name" value="Helical_ferredxn"/>
</dbReference>
<evidence type="ECO:0000313" key="10">
    <source>
        <dbReference type="EMBL" id="VAX10127.1"/>
    </source>
</evidence>
<keyword evidence="6" id="KW-0408">Iron</keyword>
<feature type="region of interest" description="Disordered" evidence="8">
    <location>
        <begin position="1"/>
        <end position="26"/>
    </location>
</feature>
<dbReference type="SUPFAM" id="SSF46548">
    <property type="entry name" value="alpha-helical ferredoxin"/>
    <property type="match status" value="1"/>
</dbReference>
<evidence type="ECO:0000256" key="6">
    <source>
        <dbReference type="ARBA" id="ARBA00023004"/>
    </source>
</evidence>
<evidence type="ECO:0000256" key="3">
    <source>
        <dbReference type="ARBA" id="ARBA00022723"/>
    </source>
</evidence>
<evidence type="ECO:0000259" key="9">
    <source>
        <dbReference type="PROSITE" id="PS51379"/>
    </source>
</evidence>
<dbReference type="InterPro" id="IPR019554">
    <property type="entry name" value="Soluble_ligand-bd"/>
</dbReference>
<dbReference type="HAMAP" id="MF_00461">
    <property type="entry name" value="RsxC_RnfC"/>
    <property type="match status" value="1"/>
</dbReference>
<organism evidence="10">
    <name type="scientific">hydrothermal vent metagenome</name>
    <dbReference type="NCBI Taxonomy" id="652676"/>
    <lineage>
        <taxon>unclassified sequences</taxon>
        <taxon>metagenomes</taxon>
        <taxon>ecological metagenomes</taxon>
    </lineage>
</organism>
<proteinExistence type="inferred from homology"/>
<keyword evidence="1" id="KW-0813">Transport</keyword>
<dbReference type="Pfam" id="PF13375">
    <property type="entry name" value="RnfC_N"/>
    <property type="match status" value="1"/>
</dbReference>
<dbReference type="NCBIfam" id="NF003454">
    <property type="entry name" value="PRK05035.1"/>
    <property type="match status" value="1"/>
</dbReference>
<keyword evidence="3" id="KW-0479">Metal-binding</keyword>
<dbReference type="InterPro" id="IPR010208">
    <property type="entry name" value="Ion_transpt_RnfC/RsxC"/>
</dbReference>
<dbReference type="Pfam" id="PF01512">
    <property type="entry name" value="Complex1_51K"/>
    <property type="match status" value="1"/>
</dbReference>
<dbReference type="Gene3D" id="1.10.1060.10">
    <property type="entry name" value="Alpha-helical ferredoxin"/>
    <property type="match status" value="1"/>
</dbReference>